<dbReference type="InterPro" id="IPR029787">
    <property type="entry name" value="Nucleotide_cyclase"/>
</dbReference>
<feature type="signal peptide" evidence="3">
    <location>
        <begin position="1"/>
        <end position="18"/>
    </location>
</feature>
<dbReference type="SMART" id="SM00267">
    <property type="entry name" value="GGDEF"/>
    <property type="match status" value="1"/>
</dbReference>
<dbReference type="Gene3D" id="3.30.70.270">
    <property type="match status" value="1"/>
</dbReference>
<dbReference type="SUPFAM" id="SSF55073">
    <property type="entry name" value="Nucleotide cyclase"/>
    <property type="match status" value="1"/>
</dbReference>
<dbReference type="PANTHER" id="PTHR45138:SF9">
    <property type="entry name" value="DIGUANYLATE CYCLASE DGCM-RELATED"/>
    <property type="match status" value="1"/>
</dbReference>
<name>A0ABS7IZ79_9SPHN</name>
<dbReference type="InterPro" id="IPR000160">
    <property type="entry name" value="GGDEF_dom"/>
</dbReference>
<dbReference type="PROSITE" id="PS50887">
    <property type="entry name" value="GGDEF"/>
    <property type="match status" value="1"/>
</dbReference>
<comment type="caution">
    <text evidence="5">The sequence shown here is derived from an EMBL/GenBank/DDBJ whole genome shotgun (WGS) entry which is preliminary data.</text>
</comment>
<comment type="catalytic activity">
    <reaction evidence="2">
        <text>2 GTP = 3',3'-c-di-GMP + 2 diphosphate</text>
        <dbReference type="Rhea" id="RHEA:24898"/>
        <dbReference type="ChEBI" id="CHEBI:33019"/>
        <dbReference type="ChEBI" id="CHEBI:37565"/>
        <dbReference type="ChEBI" id="CHEBI:58805"/>
        <dbReference type="EC" id="2.7.7.65"/>
    </reaction>
</comment>
<proteinExistence type="predicted"/>
<dbReference type="Pfam" id="PF00990">
    <property type="entry name" value="GGDEF"/>
    <property type="match status" value="1"/>
</dbReference>
<evidence type="ECO:0000259" key="4">
    <source>
        <dbReference type="PROSITE" id="PS50887"/>
    </source>
</evidence>
<feature type="chain" id="PRO_5045206916" description="diguanylate cyclase" evidence="3">
    <location>
        <begin position="19"/>
        <end position="349"/>
    </location>
</feature>
<evidence type="ECO:0000256" key="1">
    <source>
        <dbReference type="ARBA" id="ARBA00012528"/>
    </source>
</evidence>
<dbReference type="InterPro" id="IPR050469">
    <property type="entry name" value="Diguanylate_Cyclase"/>
</dbReference>
<dbReference type="Pfam" id="PF08447">
    <property type="entry name" value="PAS_3"/>
    <property type="match status" value="1"/>
</dbReference>
<dbReference type="PANTHER" id="PTHR45138">
    <property type="entry name" value="REGULATORY COMPONENTS OF SENSORY TRANSDUCTION SYSTEM"/>
    <property type="match status" value="1"/>
</dbReference>
<sequence length="349" mass="38575">MSGLLAVMAMFSPGPVMSALLLASAFALLAGNCMSNRLTTRQIREDAAKLSRSVDQLETAEGLAGYGRWCIEIEPRRHLWSEEMCHLAGLPPGTPPREDILERIMPEGMEQIETVLDAHAQDREPFAIEFEVAERGEGLHILRARARNVFSAEGVREQVFMVVKDVSETYALRRDRDEALERAAQAQREANTDALTGLANRRYTMAELDRAVMEARRDEKPLSVIVFDIDHFKQVNDRHGHPVGDKVIAMVGDIATRQAREFDIVGRIGGEEFLWILPDCKSEAALRAAERLRWAIEAGTHSAPIPSITISAGHAEIEAGDASLILFARADAALYEAKRGGRNRVAQAA</sequence>
<dbReference type="CDD" id="cd01949">
    <property type="entry name" value="GGDEF"/>
    <property type="match status" value="1"/>
</dbReference>
<keyword evidence="6" id="KW-1185">Reference proteome</keyword>
<dbReference type="InterPro" id="IPR013655">
    <property type="entry name" value="PAS_fold_3"/>
</dbReference>
<feature type="domain" description="GGDEF" evidence="4">
    <location>
        <begin position="220"/>
        <end position="349"/>
    </location>
</feature>
<dbReference type="EMBL" id="JAIGNK010000002">
    <property type="protein sequence ID" value="MBX7457767.1"/>
    <property type="molecule type" value="Genomic_DNA"/>
</dbReference>
<keyword evidence="3" id="KW-0732">Signal</keyword>
<evidence type="ECO:0000313" key="6">
    <source>
        <dbReference type="Proteomes" id="UP000783253"/>
    </source>
</evidence>
<protein>
    <recommendedName>
        <fullName evidence="1">diguanylate cyclase</fullName>
        <ecNumber evidence="1">2.7.7.65</ecNumber>
    </recommendedName>
</protein>
<dbReference type="InterPro" id="IPR043128">
    <property type="entry name" value="Rev_trsase/Diguanyl_cyclase"/>
</dbReference>
<dbReference type="RefSeq" id="WP_221573201.1">
    <property type="nucleotide sequence ID" value="NZ_JAIGNK010000002.1"/>
</dbReference>
<evidence type="ECO:0000313" key="5">
    <source>
        <dbReference type="EMBL" id="MBX7457767.1"/>
    </source>
</evidence>
<dbReference type="Proteomes" id="UP000783253">
    <property type="component" value="Unassembled WGS sequence"/>
</dbReference>
<dbReference type="NCBIfam" id="TIGR00254">
    <property type="entry name" value="GGDEF"/>
    <property type="match status" value="1"/>
</dbReference>
<dbReference type="Gene3D" id="3.30.450.20">
    <property type="entry name" value="PAS domain"/>
    <property type="match status" value="1"/>
</dbReference>
<dbReference type="EC" id="2.7.7.65" evidence="1"/>
<organism evidence="5 6">
    <name type="scientific">Qipengyuania polymorpha</name>
    <dbReference type="NCBI Taxonomy" id="2867234"/>
    <lineage>
        <taxon>Bacteria</taxon>
        <taxon>Pseudomonadati</taxon>
        <taxon>Pseudomonadota</taxon>
        <taxon>Alphaproteobacteria</taxon>
        <taxon>Sphingomonadales</taxon>
        <taxon>Erythrobacteraceae</taxon>
        <taxon>Qipengyuania</taxon>
    </lineage>
</organism>
<accession>A0ABS7IZ79</accession>
<reference evidence="5 6" key="1">
    <citation type="submission" date="2021-08" db="EMBL/GenBank/DDBJ databases">
        <title>Comparative Genomics Analysis of the Genus Qipengyuania Reveals Extensive Genetic Diversity and Metabolic Versatility, Including the Description of Fifteen Novel Species.</title>
        <authorList>
            <person name="Liu Y."/>
        </authorList>
    </citation>
    <scope>NUCLEOTIDE SEQUENCE [LARGE SCALE GENOMIC DNA]</scope>
    <source>
        <strain evidence="5 6">1NDH17</strain>
    </source>
</reference>
<evidence type="ECO:0000256" key="2">
    <source>
        <dbReference type="ARBA" id="ARBA00034247"/>
    </source>
</evidence>
<gene>
    <name evidence="5" type="ORF">K3152_05875</name>
</gene>
<dbReference type="SUPFAM" id="SSF55785">
    <property type="entry name" value="PYP-like sensor domain (PAS domain)"/>
    <property type="match status" value="1"/>
</dbReference>
<evidence type="ECO:0000256" key="3">
    <source>
        <dbReference type="SAM" id="SignalP"/>
    </source>
</evidence>
<dbReference type="InterPro" id="IPR035965">
    <property type="entry name" value="PAS-like_dom_sf"/>
</dbReference>